<dbReference type="EnsemblMetazoa" id="MESCA003655-RA">
    <property type="protein sequence ID" value="MESCA003655-PA"/>
    <property type="gene ID" value="MESCA003655"/>
</dbReference>
<dbReference type="AlphaFoldDB" id="T1GJK6"/>
<name>T1GJK6_MEGSC</name>
<reference evidence="3" key="1">
    <citation type="submission" date="2013-02" db="EMBL/GenBank/DDBJ databases">
        <authorList>
            <person name="Hughes D."/>
        </authorList>
    </citation>
    <scope>NUCLEOTIDE SEQUENCE</scope>
    <source>
        <strain>Durham</strain>
        <strain evidence="3">NC isolate 2 -- Noor lab</strain>
    </source>
</reference>
<evidence type="ECO:0000256" key="1">
    <source>
        <dbReference type="SAM" id="MobiDB-lite"/>
    </source>
</evidence>
<feature type="compositionally biased region" description="Low complexity" evidence="1">
    <location>
        <begin position="70"/>
        <end position="84"/>
    </location>
</feature>
<evidence type="ECO:0000313" key="3">
    <source>
        <dbReference type="Proteomes" id="UP000015102"/>
    </source>
</evidence>
<dbReference type="GO" id="GO:0005802">
    <property type="term" value="C:trans-Golgi network"/>
    <property type="evidence" value="ECO:0007669"/>
    <property type="project" value="TreeGrafter"/>
</dbReference>
<accession>T1GJK6</accession>
<sequence length="293" mass="32689">FDENEIQAHLPIKPNTEIKFKVDIFAEADFLCPLQTVSHGPQSLGFSNISSGHASLPSRMSSPLPKRGSELTSSFRSTNSSSLNYPNSHHSMGNPNAQVIDAFIKIRYSGGEAMASGFCRQCTIRFNLELLQSAQITAWDVLPAETASQFYLVIDVSNLTTQEMSLNYTENKNILIEAQESCRVPIPVDRCEIDESTLKRSDELVENENVLRTSVVVVSILSTSFAALTHFQLSQNLCLFVNQLNFYAGMVKYTLSSWGFSNIKSYSKQRLIWWQALHNKVPGARLKGVQRAA</sequence>
<dbReference type="EMBL" id="CAQQ02143454">
    <property type="status" value="NOT_ANNOTATED_CDS"/>
    <property type="molecule type" value="Genomic_DNA"/>
</dbReference>
<dbReference type="Proteomes" id="UP000015102">
    <property type="component" value="Unassembled WGS sequence"/>
</dbReference>
<dbReference type="EMBL" id="CAQQ02143455">
    <property type="status" value="NOT_ANNOTATED_CDS"/>
    <property type="molecule type" value="Genomic_DNA"/>
</dbReference>
<organism evidence="2 3">
    <name type="scientific">Megaselia scalaris</name>
    <name type="common">Humpbacked fly</name>
    <name type="synonym">Phora scalaris</name>
    <dbReference type="NCBI Taxonomy" id="36166"/>
    <lineage>
        <taxon>Eukaryota</taxon>
        <taxon>Metazoa</taxon>
        <taxon>Ecdysozoa</taxon>
        <taxon>Arthropoda</taxon>
        <taxon>Hexapoda</taxon>
        <taxon>Insecta</taxon>
        <taxon>Pterygota</taxon>
        <taxon>Neoptera</taxon>
        <taxon>Endopterygota</taxon>
        <taxon>Diptera</taxon>
        <taxon>Brachycera</taxon>
        <taxon>Muscomorpha</taxon>
        <taxon>Platypezoidea</taxon>
        <taxon>Phoridae</taxon>
        <taxon>Megaseliini</taxon>
        <taxon>Megaselia</taxon>
    </lineage>
</organism>
<reference evidence="2" key="2">
    <citation type="submission" date="2015-06" db="UniProtKB">
        <authorList>
            <consortium name="EnsemblMetazoa"/>
        </authorList>
    </citation>
    <scope>IDENTIFICATION</scope>
</reference>
<dbReference type="HOGENOM" id="CLU_951798_0_0_1"/>
<dbReference type="STRING" id="36166.T1GJK6"/>
<dbReference type="PANTHER" id="PTHR21512:SF5">
    <property type="entry name" value="TRAFFICKING PROTEIN PARTICLE COMPLEX SUBUNIT 9"/>
    <property type="match status" value="1"/>
</dbReference>
<evidence type="ECO:0000313" key="2">
    <source>
        <dbReference type="EnsemblMetazoa" id="MESCA003655-PA"/>
    </source>
</evidence>
<protein>
    <submittedName>
        <fullName evidence="2">Uncharacterized protein</fullName>
    </submittedName>
</protein>
<dbReference type="InterPro" id="IPR013935">
    <property type="entry name" value="Trs120_TRAPPC9"/>
</dbReference>
<dbReference type="PANTHER" id="PTHR21512">
    <property type="entry name" value="TRAFFICKING PROTEIN PARTICLE COMPLEX SUBUNIT 9"/>
    <property type="match status" value="1"/>
</dbReference>
<feature type="region of interest" description="Disordered" evidence="1">
    <location>
        <begin position="54"/>
        <end position="91"/>
    </location>
</feature>
<keyword evidence="3" id="KW-1185">Reference proteome</keyword>
<proteinExistence type="predicted"/>